<reference evidence="5 6" key="1">
    <citation type="journal article" date="2012" name="Eukaryot. Cell">
        <title>Genome sequence of the Trichosporon asahii environmental strain CBS 8904.</title>
        <authorList>
            <person name="Yang R.Y."/>
            <person name="Li H.T."/>
            <person name="Zhu H."/>
            <person name="Zhou G.P."/>
            <person name="Wang M."/>
            <person name="Wang L."/>
        </authorList>
    </citation>
    <scope>NUCLEOTIDE SEQUENCE [LARGE SCALE GENOMIC DNA]</scope>
    <source>
        <strain evidence="5 6">CBS 8904</strain>
    </source>
</reference>
<evidence type="ECO:0000313" key="6">
    <source>
        <dbReference type="Proteomes" id="UP000006757"/>
    </source>
</evidence>
<dbReference type="CDD" id="cd02440">
    <property type="entry name" value="AdoMet_MTases"/>
    <property type="match status" value="1"/>
</dbReference>
<accession>K1WC51</accession>
<dbReference type="InParanoid" id="K1WC51"/>
<name>K1WC51_TRIAC</name>
<feature type="domain" description="Methyltransferase type 11" evidence="4">
    <location>
        <begin position="3"/>
        <end position="82"/>
    </location>
</feature>
<dbReference type="HOGENOM" id="CLU_049344_1_2_1"/>
<dbReference type="PANTHER" id="PTHR44942:SF4">
    <property type="entry name" value="METHYLTRANSFERASE TYPE 11 DOMAIN-CONTAINING PROTEIN"/>
    <property type="match status" value="1"/>
</dbReference>
<dbReference type="InterPro" id="IPR029063">
    <property type="entry name" value="SAM-dependent_MTases_sf"/>
</dbReference>
<dbReference type="Pfam" id="PF08241">
    <property type="entry name" value="Methyltransf_11"/>
    <property type="match status" value="1"/>
</dbReference>
<evidence type="ECO:0000256" key="2">
    <source>
        <dbReference type="ARBA" id="ARBA00022603"/>
    </source>
</evidence>
<evidence type="ECO:0000259" key="4">
    <source>
        <dbReference type="Pfam" id="PF08241"/>
    </source>
</evidence>
<sequence>MALNLAERFDKVTGLDPSQKMVDVGLQSPRDNITYAVGDAEKTGLPDQSVDLVIAGQAAHWFDHGKAWKELRRVLRPKGTVAYVVMFPGRRELSALISRYSGGEDSIGPYWSQPGRGIVEGLLDRVPFPVDAKPDTELASALPDLNGNGHPKPDRIAEPPATGVEGFDSSSAVRIKAGDDGTWYLKKTWDLAHLEGYLRSASAVHAYHEANPEDKAKRGNGEDGDIVDRVIHKIGLGLGNDRQFEVAWPLVLMMIRRT</sequence>
<dbReference type="Gene3D" id="3.40.50.150">
    <property type="entry name" value="Vaccinia Virus protein VP39"/>
    <property type="match status" value="1"/>
</dbReference>
<evidence type="ECO:0000256" key="1">
    <source>
        <dbReference type="ARBA" id="ARBA00008361"/>
    </source>
</evidence>
<dbReference type="Proteomes" id="UP000006757">
    <property type="component" value="Unassembled WGS sequence"/>
</dbReference>
<dbReference type="STRING" id="1220162.K1WC51"/>
<dbReference type="SUPFAM" id="SSF53335">
    <property type="entry name" value="S-adenosyl-L-methionine-dependent methyltransferases"/>
    <property type="match status" value="1"/>
</dbReference>
<dbReference type="OrthoDB" id="10027013at2759"/>
<keyword evidence="3 5" id="KW-0808">Transferase</keyword>
<dbReference type="OMA" id="QCESDER"/>
<comment type="similarity">
    <text evidence="1">Belongs to the methyltransferase superfamily.</text>
</comment>
<dbReference type="PANTHER" id="PTHR44942">
    <property type="entry name" value="METHYLTRANSF_11 DOMAIN-CONTAINING PROTEIN"/>
    <property type="match status" value="1"/>
</dbReference>
<dbReference type="GO" id="GO:0032259">
    <property type="term" value="P:methylation"/>
    <property type="evidence" value="ECO:0007669"/>
    <property type="project" value="UniProtKB-KW"/>
</dbReference>
<dbReference type="GO" id="GO:0008757">
    <property type="term" value="F:S-adenosylmethionine-dependent methyltransferase activity"/>
    <property type="evidence" value="ECO:0007669"/>
    <property type="project" value="InterPro"/>
</dbReference>
<protein>
    <submittedName>
        <fullName evidence="5">Trans-aconitate 3-methyltransferase</fullName>
    </submittedName>
</protein>
<dbReference type="EMBL" id="AMBO01000373">
    <property type="protein sequence ID" value="EKC99198.1"/>
    <property type="molecule type" value="Genomic_DNA"/>
</dbReference>
<dbReference type="eggNOG" id="KOG3010">
    <property type="taxonomic scope" value="Eukaryota"/>
</dbReference>
<comment type="caution">
    <text evidence="5">The sequence shown here is derived from an EMBL/GenBank/DDBJ whole genome shotgun (WGS) entry which is preliminary data.</text>
</comment>
<keyword evidence="6" id="KW-1185">Reference proteome</keyword>
<dbReference type="InterPro" id="IPR013216">
    <property type="entry name" value="Methyltransf_11"/>
</dbReference>
<organism evidence="5 6">
    <name type="scientific">Trichosporon asahii var. asahii (strain CBS 8904)</name>
    <name type="common">Yeast</name>
    <dbReference type="NCBI Taxonomy" id="1220162"/>
    <lineage>
        <taxon>Eukaryota</taxon>
        <taxon>Fungi</taxon>
        <taxon>Dikarya</taxon>
        <taxon>Basidiomycota</taxon>
        <taxon>Agaricomycotina</taxon>
        <taxon>Tremellomycetes</taxon>
        <taxon>Trichosporonales</taxon>
        <taxon>Trichosporonaceae</taxon>
        <taxon>Trichosporon</taxon>
    </lineage>
</organism>
<keyword evidence="2 5" id="KW-0489">Methyltransferase</keyword>
<dbReference type="InterPro" id="IPR051052">
    <property type="entry name" value="Diverse_substrate_MTase"/>
</dbReference>
<dbReference type="AlphaFoldDB" id="K1WC51"/>
<gene>
    <name evidence="5" type="ORF">A1Q2_06398</name>
</gene>
<proteinExistence type="inferred from homology"/>
<evidence type="ECO:0000313" key="5">
    <source>
        <dbReference type="EMBL" id="EKC99198.1"/>
    </source>
</evidence>
<evidence type="ECO:0000256" key="3">
    <source>
        <dbReference type="ARBA" id="ARBA00022679"/>
    </source>
</evidence>